<evidence type="ECO:0000313" key="7">
    <source>
        <dbReference type="EMBL" id="KAF9448424.1"/>
    </source>
</evidence>
<dbReference type="InterPro" id="IPR016130">
    <property type="entry name" value="Tyr_Pase_AS"/>
</dbReference>
<dbReference type="GO" id="GO:0008330">
    <property type="term" value="F:protein tyrosine/threonine phosphatase activity"/>
    <property type="evidence" value="ECO:0007669"/>
    <property type="project" value="TreeGrafter"/>
</dbReference>
<evidence type="ECO:0000256" key="3">
    <source>
        <dbReference type="ARBA" id="ARBA00022801"/>
    </source>
</evidence>
<dbReference type="GO" id="GO:0017017">
    <property type="term" value="F:MAP kinase tyrosine/serine/threonine phosphatase activity"/>
    <property type="evidence" value="ECO:0007669"/>
    <property type="project" value="TreeGrafter"/>
</dbReference>
<evidence type="ECO:0000256" key="4">
    <source>
        <dbReference type="ARBA" id="ARBA00022912"/>
    </source>
</evidence>
<keyword evidence="8" id="KW-1185">Reference proteome</keyword>
<dbReference type="GO" id="GO:0033550">
    <property type="term" value="F:MAP kinase tyrosine phosphatase activity"/>
    <property type="evidence" value="ECO:0007669"/>
    <property type="project" value="TreeGrafter"/>
</dbReference>
<dbReference type="InterPro" id="IPR000340">
    <property type="entry name" value="Dual-sp_phosphatase_cat-dom"/>
</dbReference>
<dbReference type="PROSITE" id="PS50054">
    <property type="entry name" value="TYR_PHOSPHATASE_DUAL"/>
    <property type="match status" value="1"/>
</dbReference>
<comment type="similarity">
    <text evidence="1">Belongs to the protein-tyrosine phosphatase family. Non-receptor class dual specificity subfamily.</text>
</comment>
<evidence type="ECO:0000256" key="1">
    <source>
        <dbReference type="ARBA" id="ARBA00008601"/>
    </source>
</evidence>
<dbReference type="Pfam" id="PF00782">
    <property type="entry name" value="DSPc"/>
    <property type="match status" value="1"/>
</dbReference>
<dbReference type="CDD" id="cd14498">
    <property type="entry name" value="DSP"/>
    <property type="match status" value="1"/>
</dbReference>
<proteinExistence type="inferred from homology"/>
<dbReference type="GO" id="GO:0005737">
    <property type="term" value="C:cytoplasm"/>
    <property type="evidence" value="ECO:0007669"/>
    <property type="project" value="TreeGrafter"/>
</dbReference>
<organism evidence="7 8">
    <name type="scientific">Macrolepiota fuliginosa MF-IS2</name>
    <dbReference type="NCBI Taxonomy" id="1400762"/>
    <lineage>
        <taxon>Eukaryota</taxon>
        <taxon>Fungi</taxon>
        <taxon>Dikarya</taxon>
        <taxon>Basidiomycota</taxon>
        <taxon>Agaricomycotina</taxon>
        <taxon>Agaricomycetes</taxon>
        <taxon>Agaricomycetidae</taxon>
        <taxon>Agaricales</taxon>
        <taxon>Agaricineae</taxon>
        <taxon>Agaricaceae</taxon>
        <taxon>Macrolepiota</taxon>
    </lineage>
</organism>
<sequence>MAKRKNQAAPKQSSDAASIIIPNALYLGPCSSASSVLFLTSNSINHVLSIGSTPSPKVDGVTYHRLSLNDSTSSSITPTVNAAVDIINSALRSNRGHGRIFVHCSAGVSRSPTIVTSYLMKQRHMPLKTALGHVLRARPQVSPNSGFLKQLKELEVELFGKATLDIDELPRREADRLALFPVDGGDKEIS</sequence>
<protein>
    <recommendedName>
        <fullName evidence="2">protein-tyrosine-phosphatase</fullName>
        <ecNumber evidence="2">3.1.3.48</ecNumber>
    </recommendedName>
</protein>
<dbReference type="GO" id="GO:0043409">
    <property type="term" value="P:negative regulation of MAPK cascade"/>
    <property type="evidence" value="ECO:0007669"/>
    <property type="project" value="TreeGrafter"/>
</dbReference>
<dbReference type="PROSITE" id="PS00383">
    <property type="entry name" value="TYR_PHOSPHATASE_1"/>
    <property type="match status" value="1"/>
</dbReference>
<evidence type="ECO:0000256" key="2">
    <source>
        <dbReference type="ARBA" id="ARBA00013064"/>
    </source>
</evidence>
<name>A0A9P5XDQ6_9AGAR</name>
<dbReference type="EMBL" id="MU151162">
    <property type="protein sequence ID" value="KAF9448424.1"/>
    <property type="molecule type" value="Genomic_DNA"/>
</dbReference>
<dbReference type="AlphaFoldDB" id="A0A9P5XDQ6"/>
<gene>
    <name evidence="7" type="ORF">P691DRAFT_800870</name>
</gene>
<dbReference type="SMART" id="SM00195">
    <property type="entry name" value="DSPc"/>
    <property type="match status" value="1"/>
</dbReference>
<evidence type="ECO:0000313" key="8">
    <source>
        <dbReference type="Proteomes" id="UP000807342"/>
    </source>
</evidence>
<feature type="domain" description="Tyrosine specific protein phosphatases" evidence="6">
    <location>
        <begin position="81"/>
        <end position="139"/>
    </location>
</feature>
<dbReference type="InterPro" id="IPR029021">
    <property type="entry name" value="Prot-tyrosine_phosphatase-like"/>
</dbReference>
<dbReference type="Gene3D" id="3.90.190.10">
    <property type="entry name" value="Protein tyrosine phosphatase superfamily"/>
    <property type="match status" value="1"/>
</dbReference>
<dbReference type="PANTHER" id="PTHR10159">
    <property type="entry name" value="DUAL SPECIFICITY PROTEIN PHOSPHATASE"/>
    <property type="match status" value="1"/>
</dbReference>
<dbReference type="EC" id="3.1.3.48" evidence="2"/>
<reference evidence="7" key="1">
    <citation type="submission" date="2020-11" db="EMBL/GenBank/DDBJ databases">
        <authorList>
            <consortium name="DOE Joint Genome Institute"/>
            <person name="Ahrendt S."/>
            <person name="Riley R."/>
            <person name="Andreopoulos W."/>
            <person name="Labutti K."/>
            <person name="Pangilinan J."/>
            <person name="Ruiz-Duenas F.J."/>
            <person name="Barrasa J.M."/>
            <person name="Sanchez-Garcia M."/>
            <person name="Camarero S."/>
            <person name="Miyauchi S."/>
            <person name="Serrano A."/>
            <person name="Linde D."/>
            <person name="Babiker R."/>
            <person name="Drula E."/>
            <person name="Ayuso-Fernandez I."/>
            <person name="Pacheco R."/>
            <person name="Padilla G."/>
            <person name="Ferreira P."/>
            <person name="Barriuso J."/>
            <person name="Kellner H."/>
            <person name="Castanera R."/>
            <person name="Alfaro M."/>
            <person name="Ramirez L."/>
            <person name="Pisabarro A.G."/>
            <person name="Kuo A."/>
            <person name="Tritt A."/>
            <person name="Lipzen A."/>
            <person name="He G."/>
            <person name="Yan M."/>
            <person name="Ng V."/>
            <person name="Cullen D."/>
            <person name="Martin F."/>
            <person name="Rosso M.-N."/>
            <person name="Henrissat B."/>
            <person name="Hibbett D."/>
            <person name="Martinez A.T."/>
            <person name="Grigoriev I.V."/>
        </authorList>
    </citation>
    <scope>NUCLEOTIDE SEQUENCE</scope>
    <source>
        <strain evidence="7">MF-IS2</strain>
    </source>
</reference>
<feature type="domain" description="Tyrosine-protein phosphatase" evidence="5">
    <location>
        <begin position="16"/>
        <end position="160"/>
    </location>
</feature>
<evidence type="ECO:0000259" key="5">
    <source>
        <dbReference type="PROSITE" id="PS50054"/>
    </source>
</evidence>
<accession>A0A9P5XDQ6</accession>
<evidence type="ECO:0000259" key="6">
    <source>
        <dbReference type="PROSITE" id="PS50056"/>
    </source>
</evidence>
<keyword evidence="4" id="KW-0904">Protein phosphatase</keyword>
<dbReference type="InterPro" id="IPR020422">
    <property type="entry name" value="TYR_PHOSPHATASE_DUAL_dom"/>
</dbReference>
<dbReference type="PANTHER" id="PTHR10159:SF519">
    <property type="entry name" value="DUAL SPECIFICITY PROTEIN PHOSPHATASE MPK3"/>
    <property type="match status" value="1"/>
</dbReference>
<dbReference type="PROSITE" id="PS50056">
    <property type="entry name" value="TYR_PHOSPHATASE_2"/>
    <property type="match status" value="1"/>
</dbReference>
<dbReference type="InterPro" id="IPR000387">
    <property type="entry name" value="Tyr_Pase_dom"/>
</dbReference>
<dbReference type="Proteomes" id="UP000807342">
    <property type="component" value="Unassembled WGS sequence"/>
</dbReference>
<dbReference type="SUPFAM" id="SSF52799">
    <property type="entry name" value="(Phosphotyrosine protein) phosphatases II"/>
    <property type="match status" value="1"/>
</dbReference>
<keyword evidence="3" id="KW-0378">Hydrolase</keyword>
<dbReference type="OrthoDB" id="10252009at2759"/>
<comment type="caution">
    <text evidence="7">The sequence shown here is derived from an EMBL/GenBank/DDBJ whole genome shotgun (WGS) entry which is preliminary data.</text>
</comment>